<feature type="region of interest" description="Disordered" evidence="1">
    <location>
        <begin position="18"/>
        <end position="55"/>
    </location>
</feature>
<feature type="chain" id="PRO_5013395297" evidence="2">
    <location>
        <begin position="22"/>
        <end position="189"/>
    </location>
</feature>
<dbReference type="PROSITE" id="PS51257">
    <property type="entry name" value="PROKAR_LIPOPROTEIN"/>
    <property type="match status" value="1"/>
</dbReference>
<dbReference type="Pfam" id="PF04351">
    <property type="entry name" value="PilP"/>
    <property type="match status" value="1"/>
</dbReference>
<dbReference type="Gene3D" id="2.30.30.830">
    <property type="match status" value="1"/>
</dbReference>
<sequence length="189" mass="20467">MKTIHSMLMSGALALSLAGCGEDAPPPPPPPVAKPAQAEAPKPKPAETTATASTYVYNYNPVGKRDPFRSPIEDMVRESPTAGSSGPPCNEALCQWDIDQLKLVAVVTGDANPMAMVEDPMGRGHVVRRNTRMGRQGGKVTQILRDEVVVTETITTPERVVYNPVKLGLKQEVKMDPAYNLMTGKNWEQ</sequence>
<name>A0A250I9U4_9BACT</name>
<gene>
    <name evidence="3" type="ORF">MEBOL_001428</name>
</gene>
<feature type="signal peptide" evidence="2">
    <location>
        <begin position="1"/>
        <end position="21"/>
    </location>
</feature>
<keyword evidence="2" id="KW-0732">Signal</keyword>
<dbReference type="InterPro" id="IPR007446">
    <property type="entry name" value="PilP"/>
</dbReference>
<feature type="compositionally biased region" description="Low complexity" evidence="1">
    <location>
        <begin position="34"/>
        <end position="52"/>
    </location>
</feature>
<dbReference type="Proteomes" id="UP000217289">
    <property type="component" value="Chromosome"/>
</dbReference>
<dbReference type="RefSeq" id="WP_095976713.1">
    <property type="nucleotide sequence ID" value="NZ_CP022163.1"/>
</dbReference>
<proteinExistence type="predicted"/>
<dbReference type="EMBL" id="CP022163">
    <property type="protein sequence ID" value="ATB27983.1"/>
    <property type="molecule type" value="Genomic_DNA"/>
</dbReference>
<evidence type="ECO:0000256" key="1">
    <source>
        <dbReference type="SAM" id="MobiDB-lite"/>
    </source>
</evidence>
<feature type="compositionally biased region" description="Pro residues" evidence="1">
    <location>
        <begin position="24"/>
        <end position="33"/>
    </location>
</feature>
<reference evidence="3 4" key="1">
    <citation type="submission" date="2017-06" db="EMBL/GenBank/DDBJ databases">
        <authorList>
            <person name="Kim H.J."/>
            <person name="Triplett B.A."/>
        </authorList>
    </citation>
    <scope>NUCLEOTIDE SEQUENCE [LARGE SCALE GENOMIC DNA]</scope>
    <source>
        <strain evidence="3 4">DSM 14713</strain>
    </source>
</reference>
<accession>A0A250I9U4</accession>
<protein>
    <submittedName>
        <fullName evidence="3">Type IV pilus biogenesis protein PilP</fullName>
    </submittedName>
</protein>
<evidence type="ECO:0000313" key="4">
    <source>
        <dbReference type="Proteomes" id="UP000217289"/>
    </source>
</evidence>
<evidence type="ECO:0000313" key="3">
    <source>
        <dbReference type="EMBL" id="ATB27983.1"/>
    </source>
</evidence>
<dbReference type="KEGG" id="mbd:MEBOL_001428"/>
<evidence type="ECO:0000256" key="2">
    <source>
        <dbReference type="SAM" id="SignalP"/>
    </source>
</evidence>
<dbReference type="AlphaFoldDB" id="A0A250I9U4"/>
<keyword evidence="4" id="KW-1185">Reference proteome</keyword>
<organism evidence="3 4">
    <name type="scientific">Melittangium boletus DSM 14713</name>
    <dbReference type="NCBI Taxonomy" id="1294270"/>
    <lineage>
        <taxon>Bacteria</taxon>
        <taxon>Pseudomonadati</taxon>
        <taxon>Myxococcota</taxon>
        <taxon>Myxococcia</taxon>
        <taxon>Myxococcales</taxon>
        <taxon>Cystobacterineae</taxon>
        <taxon>Archangiaceae</taxon>
        <taxon>Melittangium</taxon>
    </lineage>
</organism>
<dbReference type="OrthoDB" id="9788988at2"/>